<feature type="region of interest" description="Disordered" evidence="1">
    <location>
        <begin position="66"/>
        <end position="113"/>
    </location>
</feature>
<dbReference type="Proteomes" id="UP001153954">
    <property type="component" value="Unassembled WGS sequence"/>
</dbReference>
<dbReference type="EMBL" id="CAKOGL010000015">
    <property type="protein sequence ID" value="CAH2095121.1"/>
    <property type="molecule type" value="Genomic_DNA"/>
</dbReference>
<accession>A0AAU9UAZ6</accession>
<comment type="caution">
    <text evidence="2">The sequence shown here is derived from an EMBL/GenBank/DDBJ whole genome shotgun (WGS) entry which is preliminary data.</text>
</comment>
<evidence type="ECO:0000313" key="2">
    <source>
        <dbReference type="EMBL" id="CAH2095121.1"/>
    </source>
</evidence>
<sequence length="196" mass="21438">MRFCAPGTALLMQSRPVERPHGAVEHTFPRMLSGATAIARGAAAEDGREAVEEFMTGVGSDISHGSLANASASSKGGKQLHKSSQTASDEASEASVISARPNRKTKREEPCTEETFEVQMRAAEESHRALALDVGDPCLADDLRRQGYYIFNDMKLSLIEIPESFPFQEGRLFMNLTHERLLVGTGHLDFVMKTID</sequence>
<dbReference type="AlphaFoldDB" id="A0AAU9UAZ6"/>
<gene>
    <name evidence="2" type="ORF">EEDITHA_LOCUS10611</name>
</gene>
<evidence type="ECO:0000256" key="1">
    <source>
        <dbReference type="SAM" id="MobiDB-lite"/>
    </source>
</evidence>
<name>A0AAU9UAZ6_EUPED</name>
<evidence type="ECO:0000313" key="3">
    <source>
        <dbReference type="Proteomes" id="UP001153954"/>
    </source>
</evidence>
<keyword evidence="3" id="KW-1185">Reference proteome</keyword>
<protein>
    <submittedName>
        <fullName evidence="2">Uncharacterized protein</fullName>
    </submittedName>
</protein>
<feature type="compositionally biased region" description="Polar residues" evidence="1">
    <location>
        <begin position="66"/>
        <end position="89"/>
    </location>
</feature>
<reference evidence="2" key="1">
    <citation type="submission" date="2022-03" db="EMBL/GenBank/DDBJ databases">
        <authorList>
            <person name="Tunstrom K."/>
        </authorList>
    </citation>
    <scope>NUCLEOTIDE SEQUENCE</scope>
</reference>
<organism evidence="2 3">
    <name type="scientific">Euphydryas editha</name>
    <name type="common">Edith's checkerspot</name>
    <dbReference type="NCBI Taxonomy" id="104508"/>
    <lineage>
        <taxon>Eukaryota</taxon>
        <taxon>Metazoa</taxon>
        <taxon>Ecdysozoa</taxon>
        <taxon>Arthropoda</taxon>
        <taxon>Hexapoda</taxon>
        <taxon>Insecta</taxon>
        <taxon>Pterygota</taxon>
        <taxon>Neoptera</taxon>
        <taxon>Endopterygota</taxon>
        <taxon>Lepidoptera</taxon>
        <taxon>Glossata</taxon>
        <taxon>Ditrysia</taxon>
        <taxon>Papilionoidea</taxon>
        <taxon>Nymphalidae</taxon>
        <taxon>Nymphalinae</taxon>
        <taxon>Euphydryas</taxon>
    </lineage>
</organism>
<proteinExistence type="predicted"/>